<evidence type="ECO:0000256" key="3">
    <source>
        <dbReference type="ARBA" id="ARBA00022519"/>
    </source>
</evidence>
<evidence type="ECO:0000259" key="7">
    <source>
        <dbReference type="Pfam" id="PF12122"/>
    </source>
</evidence>
<dbReference type="InterPro" id="IPR050925">
    <property type="entry name" value="Rhomboid_protease_S54"/>
</dbReference>
<comment type="caution">
    <text evidence="8">The sequence shown here is derived from an EMBL/GenBank/DDBJ whole genome shotgun (WGS) entry which is preliminary data.</text>
</comment>
<proteinExistence type="inferred from homology"/>
<keyword evidence="5" id="KW-0812">Transmembrane</keyword>
<evidence type="ECO:0000313" key="8">
    <source>
        <dbReference type="EMBL" id="GAA0813010.1"/>
    </source>
</evidence>
<dbReference type="NCBIfam" id="TIGR04239">
    <property type="entry name" value="rhombo_GlpG"/>
    <property type="match status" value="1"/>
</dbReference>
<dbReference type="InterPro" id="IPR022764">
    <property type="entry name" value="Peptidase_S54_rhomboid_dom"/>
</dbReference>
<keyword evidence="5" id="KW-1133">Transmembrane helix</keyword>
<protein>
    <submittedName>
        <fullName evidence="8">Rhomboid family intramembrane serine protease GlpG</fullName>
    </submittedName>
</protein>
<keyword evidence="3" id="KW-0997">Cell inner membrane</keyword>
<gene>
    <name evidence="8" type="primary">glpG</name>
    <name evidence="8" type="ORF">GCM10009111_07730</name>
</gene>
<keyword evidence="4" id="KW-0378">Hydrolase</keyword>
<feature type="domain" description="Peptidase S54 GlpG peptidase N-terminal" evidence="7">
    <location>
        <begin position="19"/>
        <end position="88"/>
    </location>
</feature>
<evidence type="ECO:0000259" key="6">
    <source>
        <dbReference type="Pfam" id="PF01694"/>
    </source>
</evidence>
<dbReference type="PANTHER" id="PTHR43731">
    <property type="entry name" value="RHOMBOID PROTEASE"/>
    <property type="match status" value="1"/>
</dbReference>
<dbReference type="InterPro" id="IPR022732">
    <property type="entry name" value="Peptidase_S54_GlpG_N"/>
</dbReference>
<organism evidence="8 9">
    <name type="scientific">Colwellia asteriadis</name>
    <dbReference type="NCBI Taxonomy" id="517723"/>
    <lineage>
        <taxon>Bacteria</taxon>
        <taxon>Pseudomonadati</taxon>
        <taxon>Pseudomonadota</taxon>
        <taxon>Gammaproteobacteria</taxon>
        <taxon>Alteromonadales</taxon>
        <taxon>Colwelliaceae</taxon>
        <taxon>Colwellia</taxon>
    </lineage>
</organism>
<dbReference type="GO" id="GO:0008233">
    <property type="term" value="F:peptidase activity"/>
    <property type="evidence" value="ECO:0007669"/>
    <property type="project" value="UniProtKB-KW"/>
</dbReference>
<keyword evidence="5" id="KW-0472">Membrane</keyword>
<feature type="transmembrane region" description="Helical" evidence="5">
    <location>
        <begin position="251"/>
        <end position="269"/>
    </location>
</feature>
<feature type="transmembrane region" description="Helical" evidence="5">
    <location>
        <begin position="275"/>
        <end position="294"/>
    </location>
</feature>
<dbReference type="Pfam" id="PF12122">
    <property type="entry name" value="Rhomboid_N"/>
    <property type="match status" value="1"/>
</dbReference>
<evidence type="ECO:0000256" key="4">
    <source>
        <dbReference type="ARBA" id="ARBA00022801"/>
    </source>
</evidence>
<keyword evidence="9" id="KW-1185">Reference proteome</keyword>
<feature type="transmembrane region" description="Helical" evidence="5">
    <location>
        <begin position="219"/>
        <end position="239"/>
    </location>
</feature>
<dbReference type="Pfam" id="PF01694">
    <property type="entry name" value="Rhomboid"/>
    <property type="match status" value="1"/>
</dbReference>
<keyword evidence="8" id="KW-0645">Protease</keyword>
<dbReference type="RefSeq" id="WP_215981217.1">
    <property type="nucleotide sequence ID" value="NZ_BAAAFA010000002.1"/>
</dbReference>
<evidence type="ECO:0000313" key="9">
    <source>
        <dbReference type="Proteomes" id="UP001500021"/>
    </source>
</evidence>
<reference evidence="8 9" key="1">
    <citation type="journal article" date="2019" name="Int. J. Syst. Evol. Microbiol.">
        <title>The Global Catalogue of Microorganisms (GCM) 10K type strain sequencing project: providing services to taxonomists for standard genome sequencing and annotation.</title>
        <authorList>
            <consortium name="The Broad Institute Genomics Platform"/>
            <consortium name="The Broad Institute Genome Sequencing Center for Infectious Disease"/>
            <person name="Wu L."/>
            <person name="Ma J."/>
        </authorList>
    </citation>
    <scope>NUCLEOTIDE SEQUENCE [LARGE SCALE GENOMIC DNA]</scope>
    <source>
        <strain evidence="8 9">JCM 15608</strain>
    </source>
</reference>
<dbReference type="InterPro" id="IPR023662">
    <property type="entry name" value="Rhomboid_protease_GlpG"/>
</dbReference>
<dbReference type="PANTHER" id="PTHR43731:SF14">
    <property type="entry name" value="PRESENILIN-ASSOCIATED RHOMBOID-LIKE PROTEIN, MITOCHONDRIAL"/>
    <property type="match status" value="1"/>
</dbReference>
<feature type="domain" description="Peptidase S54 rhomboid" evidence="6">
    <location>
        <begin position="156"/>
        <end position="291"/>
    </location>
</feature>
<feature type="transmembrane region" description="Helical" evidence="5">
    <location>
        <begin position="195"/>
        <end position="213"/>
    </location>
</feature>
<name>A0ABN1L4B2_9GAMM</name>
<evidence type="ECO:0000256" key="2">
    <source>
        <dbReference type="ARBA" id="ARBA00022475"/>
    </source>
</evidence>
<comment type="similarity">
    <text evidence="1">Belongs to the peptidase S54 family.</text>
</comment>
<sequence length="298" mass="32792">MSEPLNHPVDEASALVSLVEVKAHNIALLFANYLTSLDIIAKVVEADSGFIIYCEQAKLAQAQHEFEQFIKQPYAQKYQQAAWQSGEVVSVRNGEASLLDTFKQSFLAHAGMVTLSVFAICWAVFIASSVSPTWAQSLFKALQFYPQLSIDAFIAQPLRVLGPAFFHFSLLHIVFNTMWWWQLGGSIEKTLGKGTLINLLLLSAIVSNLGQYLVSGPNFGGLSGVVYALVGFVWWYGYLAPEKGLSLSKPIVGFLLFWLILGFVDLLPVNVANTAHLLGLLSGCFLAVFTVKVLKKDK</sequence>
<dbReference type="EMBL" id="BAAAFA010000002">
    <property type="protein sequence ID" value="GAA0813010.1"/>
    <property type="molecule type" value="Genomic_DNA"/>
</dbReference>
<evidence type="ECO:0000256" key="1">
    <source>
        <dbReference type="ARBA" id="ARBA00009045"/>
    </source>
</evidence>
<accession>A0ABN1L4B2</accession>
<dbReference type="GO" id="GO:0006508">
    <property type="term" value="P:proteolysis"/>
    <property type="evidence" value="ECO:0007669"/>
    <property type="project" value="UniProtKB-KW"/>
</dbReference>
<feature type="transmembrane region" description="Helical" evidence="5">
    <location>
        <begin position="106"/>
        <end position="130"/>
    </location>
</feature>
<dbReference type="Proteomes" id="UP001500021">
    <property type="component" value="Unassembled WGS sequence"/>
</dbReference>
<feature type="transmembrane region" description="Helical" evidence="5">
    <location>
        <begin position="164"/>
        <end position="183"/>
    </location>
</feature>
<keyword evidence="2" id="KW-1003">Cell membrane</keyword>
<evidence type="ECO:0000256" key="5">
    <source>
        <dbReference type="SAM" id="Phobius"/>
    </source>
</evidence>